<reference evidence="3 4" key="1">
    <citation type="submission" date="2016-02" db="EMBL/GenBank/DDBJ databases">
        <title>Genome analysis of coral dinoflagellate symbionts highlights evolutionary adaptations to a symbiotic lifestyle.</title>
        <authorList>
            <person name="Aranda M."/>
            <person name="Li Y."/>
            <person name="Liew Y.J."/>
            <person name="Baumgarten S."/>
            <person name="Simakov O."/>
            <person name="Wilson M."/>
            <person name="Piel J."/>
            <person name="Ashoor H."/>
            <person name="Bougouffa S."/>
            <person name="Bajic V.B."/>
            <person name="Ryu T."/>
            <person name="Ravasi T."/>
            <person name="Bayer T."/>
            <person name="Micklem G."/>
            <person name="Kim H."/>
            <person name="Bhak J."/>
            <person name="Lajeunesse T.C."/>
            <person name="Voolstra C.R."/>
        </authorList>
    </citation>
    <scope>NUCLEOTIDE SEQUENCE [LARGE SCALE GENOMIC DNA]</scope>
    <source>
        <strain evidence="3 4">CCMP2467</strain>
    </source>
</reference>
<dbReference type="EMBL" id="LSRX01002032">
    <property type="protein sequence ID" value="OLP76410.1"/>
    <property type="molecule type" value="Genomic_DNA"/>
</dbReference>
<protein>
    <recommendedName>
        <fullName evidence="5">Transmembrane protein</fullName>
    </recommendedName>
</protein>
<feature type="region of interest" description="Disordered" evidence="1">
    <location>
        <begin position="112"/>
        <end position="132"/>
    </location>
</feature>
<evidence type="ECO:0008006" key="5">
    <source>
        <dbReference type="Google" id="ProtNLM"/>
    </source>
</evidence>
<dbReference type="AlphaFoldDB" id="A0A1Q9C0I5"/>
<accession>A0A1Q9C0I5</accession>
<evidence type="ECO:0000313" key="3">
    <source>
        <dbReference type="EMBL" id="OLP76410.1"/>
    </source>
</evidence>
<feature type="compositionally biased region" description="Basic and acidic residues" evidence="1">
    <location>
        <begin position="114"/>
        <end position="132"/>
    </location>
</feature>
<feature type="chain" id="PRO_5012480640" description="Transmembrane protein" evidence="2">
    <location>
        <begin position="29"/>
        <end position="246"/>
    </location>
</feature>
<feature type="signal peptide" evidence="2">
    <location>
        <begin position="1"/>
        <end position="28"/>
    </location>
</feature>
<keyword evidence="4" id="KW-1185">Reference proteome</keyword>
<evidence type="ECO:0000313" key="4">
    <source>
        <dbReference type="Proteomes" id="UP000186817"/>
    </source>
</evidence>
<gene>
    <name evidence="3" type="ORF">AK812_SmicGene43659</name>
</gene>
<organism evidence="3 4">
    <name type="scientific">Symbiodinium microadriaticum</name>
    <name type="common">Dinoflagellate</name>
    <name type="synonym">Zooxanthella microadriatica</name>
    <dbReference type="NCBI Taxonomy" id="2951"/>
    <lineage>
        <taxon>Eukaryota</taxon>
        <taxon>Sar</taxon>
        <taxon>Alveolata</taxon>
        <taxon>Dinophyceae</taxon>
        <taxon>Suessiales</taxon>
        <taxon>Symbiodiniaceae</taxon>
        <taxon>Symbiodinium</taxon>
    </lineage>
</organism>
<comment type="caution">
    <text evidence="3">The sequence shown here is derived from an EMBL/GenBank/DDBJ whole genome shotgun (WGS) entry which is preliminary data.</text>
</comment>
<evidence type="ECO:0000256" key="2">
    <source>
        <dbReference type="SAM" id="SignalP"/>
    </source>
</evidence>
<name>A0A1Q9C0I5_SYMMI</name>
<sequence length="246" mass="26661">MTRPSMRQRRSPGLLVLALALGLFALHAAFVGVRPGAGALRERHVRRAKDDEDDDSLSEFFIEDVSPVGRRVVKVYRQLKAMKGEQEEEVAKIMDALAPEQKKMLNSVLIARQSQDRPIETSKPENGDSPERLYKKLQMLKGVATALHKCWGGTGKRGGDSTAQVLSGEGEGGRTGQAQVLRWENGREGGESTAQVLRQENGREGGDSTAQVLKGKRGTALDKVKPAAASSSESALPVENAYLDSI</sequence>
<dbReference type="Proteomes" id="UP000186817">
    <property type="component" value="Unassembled WGS sequence"/>
</dbReference>
<proteinExistence type="predicted"/>
<feature type="region of interest" description="Disordered" evidence="1">
    <location>
        <begin position="199"/>
        <end position="246"/>
    </location>
</feature>
<feature type="region of interest" description="Disordered" evidence="1">
    <location>
        <begin position="152"/>
        <end position="177"/>
    </location>
</feature>
<keyword evidence="2" id="KW-0732">Signal</keyword>
<evidence type="ECO:0000256" key="1">
    <source>
        <dbReference type="SAM" id="MobiDB-lite"/>
    </source>
</evidence>
<dbReference type="OrthoDB" id="10451147at2759"/>